<dbReference type="InterPro" id="IPR000277">
    <property type="entry name" value="Cys/Met-Metab_PyrdxlP-dep_enz"/>
</dbReference>
<dbReference type="GO" id="GO:0003962">
    <property type="term" value="F:cystathionine gamma-synthase activity"/>
    <property type="evidence" value="ECO:0007669"/>
    <property type="project" value="InterPro"/>
</dbReference>
<dbReference type="Gene3D" id="3.90.1150.10">
    <property type="entry name" value="Aspartate Aminotransferase, domain 1"/>
    <property type="match status" value="1"/>
</dbReference>
<dbReference type="GO" id="GO:0030170">
    <property type="term" value="F:pyridoxal phosphate binding"/>
    <property type="evidence" value="ECO:0007669"/>
    <property type="project" value="InterPro"/>
</dbReference>
<evidence type="ECO:0000256" key="3">
    <source>
        <dbReference type="RuleBase" id="RU362118"/>
    </source>
</evidence>
<dbReference type="AlphaFoldDB" id="A0A8S0RRT8"/>
<comment type="caution">
    <text evidence="5">The sequence shown here is derived from an EMBL/GenBank/DDBJ whole genome shotgun (WGS) entry which is preliminary data.</text>
</comment>
<keyword evidence="2 3" id="KW-0663">Pyridoxal phosphate</keyword>
<dbReference type="Proteomes" id="UP000594638">
    <property type="component" value="Unassembled WGS sequence"/>
</dbReference>
<accession>A0A8S0RRT8</accession>
<protein>
    <submittedName>
        <fullName evidence="5">Cystathionine gamma-synthase 1, chloroplastic-like</fullName>
    </submittedName>
</protein>
<evidence type="ECO:0000313" key="6">
    <source>
        <dbReference type="Proteomes" id="UP000594638"/>
    </source>
</evidence>
<dbReference type="SUPFAM" id="SSF53383">
    <property type="entry name" value="PLP-dependent transferases"/>
    <property type="match status" value="1"/>
</dbReference>
<dbReference type="EMBL" id="CACTIH010003688">
    <property type="protein sequence ID" value="CAA2982175.1"/>
    <property type="molecule type" value="Genomic_DNA"/>
</dbReference>
<comment type="cofactor">
    <cofactor evidence="1 3">
        <name>pyridoxal 5'-phosphate</name>
        <dbReference type="ChEBI" id="CHEBI:597326"/>
    </cofactor>
</comment>
<dbReference type="Gramene" id="OE9A013967T1">
    <property type="protein sequence ID" value="OE9A013967C1"/>
    <property type="gene ID" value="OE9A013967"/>
</dbReference>
<dbReference type="GO" id="GO:0009086">
    <property type="term" value="P:methionine biosynthetic process"/>
    <property type="evidence" value="ECO:0007669"/>
    <property type="project" value="InterPro"/>
</dbReference>
<sequence length="88" mass="10124">MEFQSTASCRGHRLPVQAAQQKKKCHTDTESLIHWRVEIGEARSGRSPEERRRHVYYPGLTSHPEHHIAKKQMNGFGGVVSFEVDRDL</sequence>
<comment type="similarity">
    <text evidence="3">Belongs to the trans-sulfuration enzymes family.</text>
</comment>
<evidence type="ECO:0000313" key="5">
    <source>
        <dbReference type="EMBL" id="CAA2982175.1"/>
    </source>
</evidence>
<feature type="region of interest" description="Disordered" evidence="4">
    <location>
        <begin position="1"/>
        <end position="22"/>
    </location>
</feature>
<evidence type="ECO:0000256" key="4">
    <source>
        <dbReference type="SAM" id="MobiDB-lite"/>
    </source>
</evidence>
<evidence type="ECO:0000256" key="1">
    <source>
        <dbReference type="ARBA" id="ARBA00001933"/>
    </source>
</evidence>
<dbReference type="InterPro" id="IPR015422">
    <property type="entry name" value="PyrdxlP-dep_Trfase_small"/>
</dbReference>
<evidence type="ECO:0000256" key="2">
    <source>
        <dbReference type="ARBA" id="ARBA00022898"/>
    </source>
</evidence>
<reference evidence="5 6" key="1">
    <citation type="submission" date="2019-12" db="EMBL/GenBank/DDBJ databases">
        <authorList>
            <person name="Alioto T."/>
            <person name="Alioto T."/>
            <person name="Gomez Garrido J."/>
        </authorList>
    </citation>
    <scope>NUCLEOTIDE SEQUENCE [LARGE SCALE GENOMIC DNA]</scope>
</reference>
<dbReference type="PANTHER" id="PTHR43379:SF5">
    <property type="entry name" value="CYSTATHIONINE GAMMA-SYNTHASE 1, CHLOROPLASTIC-LIKE ISOFORM X1"/>
    <property type="match status" value="1"/>
</dbReference>
<dbReference type="InterPro" id="IPR015424">
    <property type="entry name" value="PyrdxlP-dep_Trfase"/>
</dbReference>
<proteinExistence type="inferred from homology"/>
<gene>
    <name evidence="5" type="ORF">OLEA9_A013967</name>
</gene>
<dbReference type="Pfam" id="PF01053">
    <property type="entry name" value="Cys_Met_Meta_PP"/>
    <property type="match status" value="1"/>
</dbReference>
<dbReference type="GO" id="GO:0009507">
    <property type="term" value="C:chloroplast"/>
    <property type="evidence" value="ECO:0007669"/>
    <property type="project" value="TreeGrafter"/>
</dbReference>
<dbReference type="InterPro" id="IPR044639">
    <property type="entry name" value="CGS1/2"/>
</dbReference>
<name>A0A8S0RRT8_OLEEU</name>
<dbReference type="OrthoDB" id="3512640at2759"/>
<keyword evidence="6" id="KW-1185">Reference proteome</keyword>
<organism evidence="5 6">
    <name type="scientific">Olea europaea subsp. europaea</name>
    <dbReference type="NCBI Taxonomy" id="158383"/>
    <lineage>
        <taxon>Eukaryota</taxon>
        <taxon>Viridiplantae</taxon>
        <taxon>Streptophyta</taxon>
        <taxon>Embryophyta</taxon>
        <taxon>Tracheophyta</taxon>
        <taxon>Spermatophyta</taxon>
        <taxon>Magnoliopsida</taxon>
        <taxon>eudicotyledons</taxon>
        <taxon>Gunneridae</taxon>
        <taxon>Pentapetalae</taxon>
        <taxon>asterids</taxon>
        <taxon>lamiids</taxon>
        <taxon>Lamiales</taxon>
        <taxon>Oleaceae</taxon>
        <taxon>Oleeae</taxon>
        <taxon>Olea</taxon>
    </lineage>
</organism>
<dbReference type="PANTHER" id="PTHR43379">
    <property type="entry name" value="CYSTATHIONINE GAMMA-SYNTHASE"/>
    <property type="match status" value="1"/>
</dbReference>
<dbReference type="GO" id="GO:0019346">
    <property type="term" value="P:transsulfuration"/>
    <property type="evidence" value="ECO:0007669"/>
    <property type="project" value="InterPro"/>
</dbReference>